<feature type="domain" description="Thiaminase-2/PQQC" evidence="1">
    <location>
        <begin position="26"/>
        <end position="224"/>
    </location>
</feature>
<dbReference type="Gene3D" id="1.20.910.10">
    <property type="entry name" value="Heme oxygenase-like"/>
    <property type="match status" value="1"/>
</dbReference>
<dbReference type="Proteomes" id="UP000297567">
    <property type="component" value="Unassembled WGS sequence"/>
</dbReference>
<dbReference type="InterPro" id="IPR016084">
    <property type="entry name" value="Haem_Oase-like_multi-hlx"/>
</dbReference>
<dbReference type="EMBL" id="RQGH01000014">
    <property type="protein sequence ID" value="TGL69822.1"/>
    <property type="molecule type" value="Genomic_DNA"/>
</dbReference>
<dbReference type="PANTHER" id="PTHR43198">
    <property type="entry name" value="BIFUNCTIONAL TH2 PROTEIN"/>
    <property type="match status" value="1"/>
</dbReference>
<proteinExistence type="predicted"/>
<name>A0A4Z1A4Q6_9LEPT</name>
<keyword evidence="3" id="KW-1185">Reference proteome</keyword>
<organism evidence="2 3">
    <name type="scientific">Leptospira jelokensis</name>
    <dbReference type="NCBI Taxonomy" id="2484931"/>
    <lineage>
        <taxon>Bacteria</taxon>
        <taxon>Pseudomonadati</taxon>
        <taxon>Spirochaetota</taxon>
        <taxon>Spirochaetia</taxon>
        <taxon>Leptospirales</taxon>
        <taxon>Leptospiraceae</taxon>
        <taxon>Leptospira</taxon>
    </lineage>
</organism>
<dbReference type="PANTHER" id="PTHR43198:SF2">
    <property type="entry name" value="SI:CH1073-67J19.1-RELATED"/>
    <property type="match status" value="1"/>
</dbReference>
<sequence length="232" mass="26416">MLPSPFPVPPFANECKTYAKNSFGASFQHPFVLALADGSLDPKLFRFYQIQDAKYLESFSDACAILSTKVTDPEDKLWLIDAARMALVVEGQLHIGYGKTLGYDAKTIAETEPTPNNLAYQNHMVSAAMKGTVLEGFSAIAPCPWLYIELGQHLLREKGSIPEDHPYASWLKMYSDPGFNDYMTHLLARLEKYANLSDQATRQRAKIVFQQSCNYEWMFWEQAWTLQNWPSR</sequence>
<dbReference type="SUPFAM" id="SSF48613">
    <property type="entry name" value="Heme oxygenase-like"/>
    <property type="match status" value="1"/>
</dbReference>
<dbReference type="InterPro" id="IPR004305">
    <property type="entry name" value="Thiaminase-2/PQQC"/>
</dbReference>
<dbReference type="RefSeq" id="WP_135641565.1">
    <property type="nucleotide sequence ID" value="NZ_RQGH01000014.1"/>
</dbReference>
<evidence type="ECO:0000313" key="3">
    <source>
        <dbReference type="Proteomes" id="UP000297567"/>
    </source>
</evidence>
<reference evidence="2" key="1">
    <citation type="journal article" date="2019" name="PLoS Negl. Trop. Dis.">
        <title>Revisiting the worldwide diversity of Leptospira species in the environment.</title>
        <authorList>
            <person name="Vincent A.T."/>
            <person name="Schiettekatte O."/>
            <person name="Bourhy P."/>
            <person name="Veyrier F.J."/>
            <person name="Picardeau M."/>
        </authorList>
    </citation>
    <scope>NUCLEOTIDE SEQUENCE [LARGE SCALE GENOMIC DNA]</scope>
    <source>
        <strain evidence="2">201702451</strain>
    </source>
</reference>
<protein>
    <submittedName>
        <fullName evidence="2">Thiaminase II</fullName>
    </submittedName>
</protein>
<dbReference type="Pfam" id="PF03070">
    <property type="entry name" value="TENA_THI-4"/>
    <property type="match status" value="1"/>
</dbReference>
<gene>
    <name evidence="2" type="ORF">EHQ62_07440</name>
</gene>
<comment type="caution">
    <text evidence="2">The sequence shown here is derived from an EMBL/GenBank/DDBJ whole genome shotgun (WGS) entry which is preliminary data.</text>
</comment>
<evidence type="ECO:0000259" key="1">
    <source>
        <dbReference type="Pfam" id="PF03070"/>
    </source>
</evidence>
<dbReference type="CDD" id="cd19365">
    <property type="entry name" value="TenA_C-like"/>
    <property type="match status" value="1"/>
</dbReference>
<dbReference type="AlphaFoldDB" id="A0A4Z1A4Q6"/>
<dbReference type="InterPro" id="IPR050967">
    <property type="entry name" value="Thiamine_Salvage_TenA"/>
</dbReference>
<accession>A0A4Z1A4Q6</accession>
<dbReference type="GO" id="GO:0005829">
    <property type="term" value="C:cytosol"/>
    <property type="evidence" value="ECO:0007669"/>
    <property type="project" value="TreeGrafter"/>
</dbReference>
<evidence type="ECO:0000313" key="2">
    <source>
        <dbReference type="EMBL" id="TGL69822.1"/>
    </source>
</evidence>